<keyword evidence="1" id="KW-0472">Membrane</keyword>
<evidence type="ECO:0000256" key="1">
    <source>
        <dbReference type="SAM" id="Phobius"/>
    </source>
</evidence>
<dbReference type="EMBL" id="LWBO01000022">
    <property type="protein sequence ID" value="OQP45082.1"/>
    <property type="molecule type" value="Genomic_DNA"/>
</dbReference>
<evidence type="ECO:0000313" key="2">
    <source>
        <dbReference type="EMBL" id="OQP45082.1"/>
    </source>
</evidence>
<feature type="transmembrane region" description="Helical" evidence="1">
    <location>
        <begin position="102"/>
        <end position="120"/>
    </location>
</feature>
<proteinExistence type="predicted"/>
<evidence type="ECO:0000313" key="3">
    <source>
        <dbReference type="Proteomes" id="UP000192277"/>
    </source>
</evidence>
<comment type="caution">
    <text evidence="2">The sequence shown here is derived from an EMBL/GenBank/DDBJ whole genome shotgun (WGS) entry which is preliminary data.</text>
</comment>
<feature type="transmembrane region" description="Helical" evidence="1">
    <location>
        <begin position="126"/>
        <end position="146"/>
    </location>
</feature>
<keyword evidence="1" id="KW-1133">Transmembrane helix</keyword>
<sequence>MARFIPFLRIKYETKLTPKQVLERIQDKVAYPEWGITISKMIDYRIMTGRVTGNEFEVSNSRYGLSHGRLNYLLIMKGSVKADKQSGITTIHITVQPPDGTILFYIIFSTLMILLARYTIKVGDVMPAVISILFVVMPYLSLLFKLHRSIVVYRRFIEEDILNL</sequence>
<name>A0ABX3NSP0_9BACT</name>
<keyword evidence="1" id="KW-0812">Transmembrane</keyword>
<dbReference type="Proteomes" id="UP000192277">
    <property type="component" value="Unassembled WGS sequence"/>
</dbReference>
<gene>
    <name evidence="2" type="ORF">A4D02_34595</name>
</gene>
<protein>
    <submittedName>
        <fullName evidence="2">Uncharacterized protein</fullName>
    </submittedName>
</protein>
<organism evidence="2 3">
    <name type="scientific">Niastella koreensis</name>
    <dbReference type="NCBI Taxonomy" id="354356"/>
    <lineage>
        <taxon>Bacteria</taxon>
        <taxon>Pseudomonadati</taxon>
        <taxon>Bacteroidota</taxon>
        <taxon>Chitinophagia</taxon>
        <taxon>Chitinophagales</taxon>
        <taxon>Chitinophagaceae</taxon>
        <taxon>Niastella</taxon>
    </lineage>
</organism>
<accession>A0ABX3NSP0</accession>
<reference evidence="2 3" key="1">
    <citation type="submission" date="2016-04" db="EMBL/GenBank/DDBJ databases">
        <authorList>
            <person name="Chen L."/>
            <person name="Zhuang W."/>
            <person name="Wang G."/>
        </authorList>
    </citation>
    <scope>NUCLEOTIDE SEQUENCE [LARGE SCALE GENOMIC DNA]</scope>
    <source>
        <strain evidence="3">GR20</strain>
    </source>
</reference>
<keyword evidence="3" id="KW-1185">Reference proteome</keyword>
<dbReference type="RefSeq" id="WP_014222118.1">
    <property type="nucleotide sequence ID" value="NZ_LWBO01000022.1"/>
</dbReference>